<gene>
    <name evidence="2" type="ORF">EJQ19_11940</name>
</gene>
<organism evidence="2 3">
    <name type="scientific">Paenibacillus whitsoniae</name>
    <dbReference type="NCBI Taxonomy" id="2496558"/>
    <lineage>
        <taxon>Bacteria</taxon>
        <taxon>Bacillati</taxon>
        <taxon>Bacillota</taxon>
        <taxon>Bacilli</taxon>
        <taxon>Bacillales</taxon>
        <taxon>Paenibacillaceae</taxon>
        <taxon>Paenibacillus</taxon>
    </lineage>
</organism>
<dbReference type="InterPro" id="IPR014710">
    <property type="entry name" value="RmlC-like_jellyroll"/>
</dbReference>
<comment type="caution">
    <text evidence="2">The sequence shown here is derived from an EMBL/GenBank/DDBJ whole genome shotgun (WGS) entry which is preliminary data.</text>
</comment>
<dbReference type="EMBL" id="RXHU01000032">
    <property type="protein sequence ID" value="RTE09511.1"/>
    <property type="molecule type" value="Genomic_DNA"/>
</dbReference>
<dbReference type="OrthoDB" id="2739624at2"/>
<dbReference type="InterPro" id="IPR011051">
    <property type="entry name" value="RmlC_Cupin_sf"/>
</dbReference>
<reference evidence="2 3" key="1">
    <citation type="submission" date="2018-12" db="EMBL/GenBank/DDBJ databases">
        <title>Bacillus ochoae sp. nov., Paenibacillus whitsoniae sp. nov., Paenibacillus spiritus sp. nov. Isolated from the Mars Exploration Rover during spacecraft assembly.</title>
        <authorList>
            <person name="Seuylemezian A."/>
            <person name="Vaishampayan P."/>
        </authorList>
    </citation>
    <scope>NUCLEOTIDE SEQUENCE [LARGE SCALE GENOMIC DNA]</scope>
    <source>
        <strain evidence="2 3">MER 54</strain>
    </source>
</reference>
<keyword evidence="3" id="KW-1185">Reference proteome</keyword>
<dbReference type="InterPro" id="IPR006045">
    <property type="entry name" value="Cupin_1"/>
</dbReference>
<accession>A0A430JEP4</accession>
<proteinExistence type="predicted"/>
<dbReference type="CDD" id="cd20306">
    <property type="entry name" value="cupin_OxDC-like"/>
    <property type="match status" value="1"/>
</dbReference>
<dbReference type="Gene3D" id="2.60.120.10">
    <property type="entry name" value="Jelly Rolls"/>
    <property type="match status" value="1"/>
</dbReference>
<protein>
    <submittedName>
        <fullName evidence="2">Cupin domain-containing protein</fullName>
    </submittedName>
</protein>
<evidence type="ECO:0000313" key="2">
    <source>
        <dbReference type="EMBL" id="RTE09511.1"/>
    </source>
</evidence>
<evidence type="ECO:0000313" key="3">
    <source>
        <dbReference type="Proteomes" id="UP000276128"/>
    </source>
</evidence>
<dbReference type="SUPFAM" id="SSF51182">
    <property type="entry name" value="RmlC-like cupins"/>
    <property type="match status" value="1"/>
</dbReference>
<dbReference type="Pfam" id="PF00190">
    <property type="entry name" value="Cupin_1"/>
    <property type="match status" value="1"/>
</dbReference>
<feature type="domain" description="Cupin type-1" evidence="1">
    <location>
        <begin position="19"/>
        <end position="161"/>
    </location>
</feature>
<sequence>MTTTGHQMDYSSPSLNLFFDLRYSPYFVKDDWNFILYQTAKQLPVMQGLSLVDVNLSREHSIEPHWHPNANELLYVIQGEIIESVLNPVTLQLLSYRVGPQQSVYIPMGWWHWTNAIMDHSRLVATFDNKNFEIVYGSDILRKTPPEVFQIVYGINAAQWAEVIKQVDQTVIIGPPDARGIRWRIGTNGSR</sequence>
<name>A0A430JEP4_9BACL</name>
<dbReference type="SMART" id="SM00835">
    <property type="entry name" value="Cupin_1"/>
    <property type="match status" value="1"/>
</dbReference>
<evidence type="ECO:0000259" key="1">
    <source>
        <dbReference type="SMART" id="SM00835"/>
    </source>
</evidence>
<dbReference type="Proteomes" id="UP000276128">
    <property type="component" value="Unassembled WGS sequence"/>
</dbReference>
<dbReference type="AlphaFoldDB" id="A0A430JEP4"/>